<dbReference type="SMART" id="SM00220">
    <property type="entry name" value="S_TKc"/>
    <property type="match status" value="1"/>
</dbReference>
<accession>A0AA88W9L8</accession>
<dbReference type="GO" id="GO:0005524">
    <property type="term" value="F:ATP binding"/>
    <property type="evidence" value="ECO:0007669"/>
    <property type="project" value="UniProtKB-UniRule"/>
</dbReference>
<dbReference type="InterPro" id="IPR011009">
    <property type="entry name" value="Kinase-like_dom_sf"/>
</dbReference>
<feature type="region of interest" description="Disordered" evidence="12">
    <location>
        <begin position="280"/>
        <end position="322"/>
    </location>
</feature>
<dbReference type="PROSITE" id="PS51698">
    <property type="entry name" value="U_BOX"/>
    <property type="match status" value="1"/>
</dbReference>
<dbReference type="SUPFAM" id="SSF52402">
    <property type="entry name" value="Adenine nucleotide alpha hydrolases-like"/>
    <property type="match status" value="1"/>
</dbReference>
<feature type="compositionally biased region" description="Low complexity" evidence="12">
    <location>
        <begin position="306"/>
        <end position="319"/>
    </location>
</feature>
<dbReference type="Pfam" id="PF00069">
    <property type="entry name" value="Pkinase"/>
    <property type="match status" value="1"/>
</dbReference>
<evidence type="ECO:0000256" key="4">
    <source>
        <dbReference type="ARBA" id="ARBA00012483"/>
    </source>
</evidence>
<dbReference type="InterPro" id="IPR051348">
    <property type="entry name" value="U-box_ubiquitin_ligases"/>
</dbReference>
<feature type="domain" description="Protein kinase" evidence="14">
    <location>
        <begin position="539"/>
        <end position="878"/>
    </location>
</feature>
<evidence type="ECO:0000256" key="12">
    <source>
        <dbReference type="SAM" id="MobiDB-lite"/>
    </source>
</evidence>
<dbReference type="Gene3D" id="3.30.200.20">
    <property type="entry name" value="Phosphorylase Kinase, domain 1"/>
    <property type="match status" value="1"/>
</dbReference>
<dbReference type="GO" id="GO:0004672">
    <property type="term" value="F:protein kinase activity"/>
    <property type="evidence" value="ECO:0007669"/>
    <property type="project" value="InterPro"/>
</dbReference>
<dbReference type="EMBL" id="JAVXUP010000713">
    <property type="protein sequence ID" value="KAK3022413.1"/>
    <property type="molecule type" value="Genomic_DNA"/>
</dbReference>
<dbReference type="EC" id="2.3.2.27" evidence="4"/>
<dbReference type="CDD" id="cd16655">
    <property type="entry name" value="RING-Ubox_WDSUB1-like"/>
    <property type="match status" value="1"/>
</dbReference>
<dbReference type="InterPro" id="IPR008271">
    <property type="entry name" value="Ser/Thr_kinase_AS"/>
</dbReference>
<comment type="function">
    <text evidence="2">Functions as an E3 ubiquitin ligase.</text>
</comment>
<dbReference type="InterPro" id="IPR014729">
    <property type="entry name" value="Rossmann-like_a/b/a_fold"/>
</dbReference>
<dbReference type="GO" id="GO:0061630">
    <property type="term" value="F:ubiquitin protein ligase activity"/>
    <property type="evidence" value="ECO:0007669"/>
    <property type="project" value="UniProtKB-EC"/>
</dbReference>
<evidence type="ECO:0000256" key="10">
    <source>
        <dbReference type="PROSITE-ProRule" id="PRU10141"/>
    </source>
</evidence>
<evidence type="ECO:0000313" key="16">
    <source>
        <dbReference type="EMBL" id="KAK3022413.1"/>
    </source>
</evidence>
<comment type="catalytic activity">
    <reaction evidence="1">
        <text>S-ubiquitinyl-[E2 ubiquitin-conjugating enzyme]-L-cysteine + [acceptor protein]-L-lysine = [E2 ubiquitin-conjugating enzyme]-L-cysteine + N(6)-ubiquitinyl-[acceptor protein]-L-lysine.</text>
        <dbReference type="EC" id="2.3.2.27"/>
    </reaction>
</comment>
<dbReference type="Proteomes" id="UP001188597">
    <property type="component" value="Unassembled WGS sequence"/>
</dbReference>
<dbReference type="PANTHER" id="PTHR45647:SF100">
    <property type="entry name" value="U-BOX DOMAIN-CONTAINING PROTEIN 33"/>
    <property type="match status" value="1"/>
</dbReference>
<keyword evidence="7" id="KW-0418">Kinase</keyword>
<dbReference type="CDD" id="cd01989">
    <property type="entry name" value="USP_STK_Ubox_N"/>
    <property type="match status" value="1"/>
</dbReference>
<dbReference type="PROSITE" id="PS00108">
    <property type="entry name" value="PROTEIN_KINASE_ST"/>
    <property type="match status" value="1"/>
</dbReference>
<keyword evidence="13" id="KW-1133">Transmembrane helix</keyword>
<feature type="binding site" evidence="10">
    <location>
        <position position="567"/>
    </location>
    <ligand>
        <name>ATP</name>
        <dbReference type="ChEBI" id="CHEBI:30616"/>
    </ligand>
</feature>
<evidence type="ECO:0000259" key="14">
    <source>
        <dbReference type="PROSITE" id="PS50011"/>
    </source>
</evidence>
<evidence type="ECO:0000256" key="7">
    <source>
        <dbReference type="ARBA" id="ARBA00022777"/>
    </source>
</evidence>
<proteinExistence type="predicted"/>
<evidence type="ECO:0000256" key="9">
    <source>
        <dbReference type="ARBA" id="ARBA00022840"/>
    </source>
</evidence>
<evidence type="ECO:0000256" key="2">
    <source>
        <dbReference type="ARBA" id="ARBA00003861"/>
    </source>
</evidence>
<dbReference type="SUPFAM" id="SSF57850">
    <property type="entry name" value="RING/U-box"/>
    <property type="match status" value="1"/>
</dbReference>
<dbReference type="AlphaFoldDB" id="A0AA88W9L8"/>
<gene>
    <name evidence="16" type="ORF">RJ639_045184</name>
</gene>
<dbReference type="GO" id="GO:0016567">
    <property type="term" value="P:protein ubiquitination"/>
    <property type="evidence" value="ECO:0007669"/>
    <property type="project" value="InterPro"/>
</dbReference>
<protein>
    <recommendedName>
        <fullName evidence="4">RING-type E3 ubiquitin transferase</fullName>
        <ecNumber evidence="4">2.3.2.27</ecNumber>
    </recommendedName>
</protein>
<sequence length="966" mass="108196">MNPIRYPNVEITGMRGSRSEIVEDSPAVRVVEAKIHVAVGKEVKEGELTLAWTLHNSGGRKICILHVHQPADRIPIMGTKFQISQLEEHQVRTYHECERQNMLQLLDKYSKICERAGVRAEILHIEKDSIEKGIVELISQHGIRRLVMGAAANKLFSTKMLEPKSKKAIYVHVTATTSPLSYISVFILMYVLHVYREGRLNGVNIEVASPLDLASPKSVTRPSSSFRSSSVREWQNDYRSTSVREWQNDHLMLRSLAPDLRRARSDTRAMNILALSSPDGAVRATPCSISHAEESSDESDGLSGRSPSLGSHFSTGSSSEAVDESILNSLARTVESGRGLDFRALPDPKEDLRLLSLPSEGSTDEGLYEQLEQIMVEAENSKREAFEESIRRRKAEKDAIEAIRRAKASENSYTEEFRQRKEVEDVLARGKEKFGKMKQQLEEVMKELQVALEQKSFLENQIANSDQMVQELEEKIFSAVELLQNYKNERDELQVERDDALREAEDLRRKQAEESSSMQSPQFSSEFSFFEIEEATKKFDPSLKIGDGGYGSIYKGLLRHALVAIKKLHSHSSQGPSEYQQEVFYVSVSIYDNSSKVKETVKTLNNQKPNENGIEETAVLMISSIGKADLNGKLDDAQFKISHVFIGVASSTTVNILSKLRHPNLVTLIGACPEAWILVYEYLPNGSLEDRLNCRDNTPPLSWQTRIRIATELCSALIFLHSCSPHSVIHGDLKPANVLLDAHYVCKLSDFGICRVLSQDFSSNNTTLCCRTDPKGTFAYIDPEFLSTGELTSKSDVYSFGVILLRLLTGRPALGIVKEVQSALDNGNLKNLLDATAGDWPFVQAKQLAHLAMSCCEVNRRIRPDLVAEVWRVLEPMRVSCGALSFRLGSDERCQISPYFVCPIFQEVMQDPVVAADGFTYEAEALKGWLDSGHDTSPMTNLKLANSNLLPNHALRSAIQEWLQQP</sequence>
<dbReference type="PANTHER" id="PTHR45647">
    <property type="entry name" value="OS02G0152300 PROTEIN"/>
    <property type="match status" value="1"/>
</dbReference>
<feature type="transmembrane region" description="Helical" evidence="13">
    <location>
        <begin position="169"/>
        <end position="192"/>
    </location>
</feature>
<comment type="caution">
    <text evidence="16">The sequence shown here is derived from an EMBL/GenBank/DDBJ whole genome shotgun (WGS) entry which is preliminary data.</text>
</comment>
<keyword evidence="11" id="KW-0175">Coiled coil</keyword>
<dbReference type="InterPro" id="IPR003613">
    <property type="entry name" value="Ubox_domain"/>
</dbReference>
<dbReference type="PROSITE" id="PS50011">
    <property type="entry name" value="PROTEIN_KINASE_DOM"/>
    <property type="match status" value="1"/>
</dbReference>
<organism evidence="16 17">
    <name type="scientific">Escallonia herrerae</name>
    <dbReference type="NCBI Taxonomy" id="1293975"/>
    <lineage>
        <taxon>Eukaryota</taxon>
        <taxon>Viridiplantae</taxon>
        <taxon>Streptophyta</taxon>
        <taxon>Embryophyta</taxon>
        <taxon>Tracheophyta</taxon>
        <taxon>Spermatophyta</taxon>
        <taxon>Magnoliopsida</taxon>
        <taxon>eudicotyledons</taxon>
        <taxon>Gunneridae</taxon>
        <taxon>Pentapetalae</taxon>
        <taxon>asterids</taxon>
        <taxon>campanulids</taxon>
        <taxon>Escalloniales</taxon>
        <taxon>Escalloniaceae</taxon>
        <taxon>Escallonia</taxon>
    </lineage>
</organism>
<dbReference type="SUPFAM" id="SSF56112">
    <property type="entry name" value="Protein kinase-like (PK-like)"/>
    <property type="match status" value="1"/>
</dbReference>
<evidence type="ECO:0000313" key="17">
    <source>
        <dbReference type="Proteomes" id="UP001188597"/>
    </source>
</evidence>
<keyword evidence="17" id="KW-1185">Reference proteome</keyword>
<reference evidence="16" key="1">
    <citation type="submission" date="2022-12" db="EMBL/GenBank/DDBJ databases">
        <title>Draft genome assemblies for two species of Escallonia (Escalloniales).</title>
        <authorList>
            <person name="Chanderbali A."/>
            <person name="Dervinis C."/>
            <person name="Anghel I."/>
            <person name="Soltis D."/>
            <person name="Soltis P."/>
            <person name="Zapata F."/>
        </authorList>
    </citation>
    <scope>NUCLEOTIDE SEQUENCE</scope>
    <source>
        <strain evidence="16">UCBG64.0493</strain>
        <tissue evidence="16">Leaf</tissue>
    </source>
</reference>
<evidence type="ECO:0000256" key="13">
    <source>
        <dbReference type="SAM" id="Phobius"/>
    </source>
</evidence>
<evidence type="ECO:0000256" key="6">
    <source>
        <dbReference type="ARBA" id="ARBA00022741"/>
    </source>
</evidence>
<keyword evidence="6 10" id="KW-0547">Nucleotide-binding</keyword>
<evidence type="ECO:0000256" key="8">
    <source>
        <dbReference type="ARBA" id="ARBA00022786"/>
    </source>
</evidence>
<keyword evidence="9 10" id="KW-0067">ATP-binding</keyword>
<dbReference type="InterPro" id="IPR017441">
    <property type="entry name" value="Protein_kinase_ATP_BS"/>
</dbReference>
<name>A0AA88W9L8_9ASTE</name>
<feature type="coiled-coil region" evidence="11">
    <location>
        <begin position="427"/>
        <end position="510"/>
    </location>
</feature>
<dbReference type="PROSITE" id="PS00107">
    <property type="entry name" value="PROTEIN_KINASE_ATP"/>
    <property type="match status" value="1"/>
</dbReference>
<keyword evidence="5" id="KW-0808">Transferase</keyword>
<keyword evidence="8" id="KW-0833">Ubl conjugation pathway</keyword>
<dbReference type="InterPro" id="IPR000719">
    <property type="entry name" value="Prot_kinase_dom"/>
</dbReference>
<dbReference type="Gene3D" id="3.40.50.620">
    <property type="entry name" value="HUPs"/>
    <property type="match status" value="1"/>
</dbReference>
<evidence type="ECO:0000256" key="11">
    <source>
        <dbReference type="SAM" id="Coils"/>
    </source>
</evidence>
<keyword evidence="13" id="KW-0472">Membrane</keyword>
<evidence type="ECO:0000256" key="3">
    <source>
        <dbReference type="ARBA" id="ARBA00004906"/>
    </source>
</evidence>
<evidence type="ECO:0000256" key="1">
    <source>
        <dbReference type="ARBA" id="ARBA00000900"/>
    </source>
</evidence>
<dbReference type="Pfam" id="PF04564">
    <property type="entry name" value="U-box"/>
    <property type="match status" value="1"/>
</dbReference>
<evidence type="ECO:0000256" key="5">
    <source>
        <dbReference type="ARBA" id="ARBA00022679"/>
    </source>
</evidence>
<dbReference type="Gene3D" id="3.30.40.10">
    <property type="entry name" value="Zinc/RING finger domain, C3HC4 (zinc finger)"/>
    <property type="match status" value="1"/>
</dbReference>
<feature type="domain" description="U-box" evidence="15">
    <location>
        <begin position="895"/>
        <end position="966"/>
    </location>
</feature>
<keyword evidence="13" id="KW-0812">Transmembrane</keyword>
<dbReference type="SMART" id="SM00504">
    <property type="entry name" value="Ubox"/>
    <property type="match status" value="1"/>
</dbReference>
<dbReference type="InterPro" id="IPR013083">
    <property type="entry name" value="Znf_RING/FYVE/PHD"/>
</dbReference>
<comment type="pathway">
    <text evidence="3">Protein modification; protein ubiquitination.</text>
</comment>
<dbReference type="Gene3D" id="1.10.510.10">
    <property type="entry name" value="Transferase(Phosphotransferase) domain 1"/>
    <property type="match status" value="1"/>
</dbReference>
<evidence type="ECO:0000259" key="15">
    <source>
        <dbReference type="PROSITE" id="PS51698"/>
    </source>
</evidence>